<evidence type="ECO:0000256" key="1">
    <source>
        <dbReference type="SAM" id="SignalP"/>
    </source>
</evidence>
<keyword evidence="1" id="KW-0732">Signal</keyword>
<feature type="signal peptide" evidence="1">
    <location>
        <begin position="1"/>
        <end position="28"/>
    </location>
</feature>
<keyword evidence="3" id="KW-1185">Reference proteome</keyword>
<organism evidence="2 3">
    <name type="scientific">Amycolatopsis marina</name>
    <dbReference type="NCBI Taxonomy" id="490629"/>
    <lineage>
        <taxon>Bacteria</taxon>
        <taxon>Bacillati</taxon>
        <taxon>Actinomycetota</taxon>
        <taxon>Actinomycetes</taxon>
        <taxon>Pseudonocardiales</taxon>
        <taxon>Pseudonocardiaceae</taxon>
        <taxon>Amycolatopsis</taxon>
    </lineage>
</organism>
<reference evidence="3" key="1">
    <citation type="submission" date="2016-10" db="EMBL/GenBank/DDBJ databases">
        <authorList>
            <person name="Varghese N."/>
            <person name="Submissions S."/>
        </authorList>
    </citation>
    <scope>NUCLEOTIDE SEQUENCE [LARGE SCALE GENOMIC DNA]</scope>
    <source>
        <strain evidence="3">CGMCC 4.3568</strain>
    </source>
</reference>
<dbReference type="RefSeq" id="WP_091678409.1">
    <property type="nucleotide sequence ID" value="NZ_FOKG01000027.1"/>
</dbReference>
<dbReference type="EMBL" id="FOKG01000027">
    <property type="protein sequence ID" value="SFB61139.1"/>
    <property type="molecule type" value="Genomic_DNA"/>
</dbReference>
<proteinExistence type="predicted"/>
<evidence type="ECO:0008006" key="4">
    <source>
        <dbReference type="Google" id="ProtNLM"/>
    </source>
</evidence>
<evidence type="ECO:0000313" key="3">
    <source>
        <dbReference type="Proteomes" id="UP000243799"/>
    </source>
</evidence>
<dbReference type="OrthoDB" id="3629183at2"/>
<evidence type="ECO:0000313" key="2">
    <source>
        <dbReference type="EMBL" id="SFB61139.1"/>
    </source>
</evidence>
<name>A0A1I1CER3_9PSEU</name>
<dbReference type="Proteomes" id="UP000243799">
    <property type="component" value="Unassembled WGS sequence"/>
</dbReference>
<feature type="chain" id="PRO_5017312176" description="DUF5667 domain-containing protein" evidence="1">
    <location>
        <begin position="29"/>
        <end position="173"/>
    </location>
</feature>
<accession>A0A1I1CER3</accession>
<protein>
    <recommendedName>
        <fullName evidence="4">DUF5667 domain-containing protein</fullName>
    </recommendedName>
</protein>
<sequence length="173" mass="17790">MKSRFARSIAAIAVGGMLAVSMAGMASASVVDNGKGTSSTEAAGAQVLELRDHLARVAYAGDVRSTKDALQRLDPLLGDLSAGQVYAIQAEAQEIAGTAQAQRNENARVLADPGSAPRQVPQASALPSLPDPLTMLNGLLQSLLQTLSKLLINLLGPLPVPPVPAPQGQVSIH</sequence>
<dbReference type="AlphaFoldDB" id="A0A1I1CER3"/>
<gene>
    <name evidence="2" type="ORF">SAMN05216266_12745</name>
</gene>